<evidence type="ECO:0000256" key="2">
    <source>
        <dbReference type="ARBA" id="ARBA00022448"/>
    </source>
</evidence>
<dbReference type="PANTHER" id="PTHR30465">
    <property type="entry name" value="INNER MEMBRANE ABC TRANSPORTER"/>
    <property type="match status" value="1"/>
</dbReference>
<evidence type="ECO:0000256" key="5">
    <source>
        <dbReference type="ARBA" id="ARBA00022989"/>
    </source>
</evidence>
<dbReference type="InterPro" id="IPR000515">
    <property type="entry name" value="MetI-like"/>
</dbReference>
<dbReference type="CDD" id="cd06261">
    <property type="entry name" value="TM_PBP2"/>
    <property type="match status" value="1"/>
</dbReference>
<feature type="transmembrane region" description="Helical" evidence="7">
    <location>
        <begin position="314"/>
        <end position="336"/>
    </location>
</feature>
<evidence type="ECO:0000256" key="4">
    <source>
        <dbReference type="ARBA" id="ARBA00022692"/>
    </source>
</evidence>
<evidence type="ECO:0000256" key="1">
    <source>
        <dbReference type="ARBA" id="ARBA00004651"/>
    </source>
</evidence>
<feature type="transmembrane region" description="Helical" evidence="7">
    <location>
        <begin position="110"/>
        <end position="134"/>
    </location>
</feature>
<evidence type="ECO:0000256" key="7">
    <source>
        <dbReference type="RuleBase" id="RU363032"/>
    </source>
</evidence>
<dbReference type="SUPFAM" id="SSF161098">
    <property type="entry name" value="MetI-like"/>
    <property type="match status" value="1"/>
</dbReference>
<sequence>MPVKWHRYIGIIIKNLAILIIVLLVFGYLVAEGEARAKVYNNDKVFLNNLKMLKARGASGNIEDKARKMTEKALGVDDRWKLVKKYFNFTSRFLTHPHEKDRYGNDLYTYILKTLLLILLTGAIVVPLGLYLGLRAGYKRGKLDKVITVMAPLFSGIPPWFLAILFIYIFYWKLPFLPADFERHLKDALLNGDSTAIAYLVGMILPVATLVLSLVWEYAFNVRNFIRFESESPHVMYDKARGLPDRRIMRKLLRISFPSFLTFTTYNFLDILASVFLVELLFDIRGVGWLLGVSLNVVREGPEGIKFHYCPECIFFSTFIMMVLYFITAVVMESLYVKLDPRSGRETGL</sequence>
<dbReference type="Pfam" id="PF00528">
    <property type="entry name" value="BPD_transp_1"/>
    <property type="match status" value="1"/>
</dbReference>
<feature type="transmembrane region" description="Helical" evidence="7">
    <location>
        <begin position="12"/>
        <end position="31"/>
    </location>
</feature>
<evidence type="ECO:0000313" key="9">
    <source>
        <dbReference type="EMBL" id="ASJ01912.1"/>
    </source>
</evidence>
<dbReference type="GO" id="GO:0005886">
    <property type="term" value="C:plasma membrane"/>
    <property type="evidence" value="ECO:0007669"/>
    <property type="project" value="UniProtKB-SubCell"/>
</dbReference>
<keyword evidence="5 7" id="KW-1133">Transmembrane helix</keyword>
<evidence type="ECO:0000313" key="10">
    <source>
        <dbReference type="Proteomes" id="UP000250179"/>
    </source>
</evidence>
<organism evidence="9 10">
    <name type="scientific">Thermococcus profundus</name>
    <dbReference type="NCBI Taxonomy" id="49899"/>
    <lineage>
        <taxon>Archaea</taxon>
        <taxon>Methanobacteriati</taxon>
        <taxon>Methanobacteriota</taxon>
        <taxon>Thermococci</taxon>
        <taxon>Thermococcales</taxon>
        <taxon>Thermococcaceae</taxon>
        <taxon>Thermococcus</taxon>
    </lineage>
</organism>
<dbReference type="InterPro" id="IPR035906">
    <property type="entry name" value="MetI-like_sf"/>
</dbReference>
<feature type="transmembrane region" description="Helical" evidence="7">
    <location>
        <begin position="146"/>
        <end position="171"/>
    </location>
</feature>
<keyword evidence="6 7" id="KW-0472">Membrane</keyword>
<dbReference type="KEGG" id="tprf:A3L09_00870"/>
<reference evidence="9 10" key="1">
    <citation type="submission" date="2016-03" db="EMBL/GenBank/DDBJ databases">
        <title>Complete genome sequence of Thermococcus profundus strain DT5432.</title>
        <authorList>
            <person name="Oger P.M."/>
        </authorList>
    </citation>
    <scope>NUCLEOTIDE SEQUENCE [LARGE SCALE GENOMIC DNA]</scope>
    <source>
        <strain evidence="9 10">DT 5432</strain>
    </source>
</reference>
<dbReference type="OrthoDB" id="44105at2157"/>
<name>A0A2Z2MBC3_THEPR</name>
<comment type="subcellular location">
    <subcellularLocation>
        <location evidence="1 7">Cell membrane</location>
        <topology evidence="1 7">Multi-pass membrane protein</topology>
    </subcellularLocation>
</comment>
<keyword evidence="2 7" id="KW-0813">Transport</keyword>
<protein>
    <recommendedName>
        <fullName evidence="8">ABC transmembrane type-1 domain-containing protein</fullName>
    </recommendedName>
</protein>
<keyword evidence="4 7" id="KW-0812">Transmembrane</keyword>
<dbReference type="Proteomes" id="UP000250179">
    <property type="component" value="Chromosome"/>
</dbReference>
<feature type="transmembrane region" description="Helical" evidence="7">
    <location>
        <begin position="196"/>
        <end position="220"/>
    </location>
</feature>
<dbReference type="GeneID" id="33318918"/>
<dbReference type="Gene3D" id="1.10.3720.10">
    <property type="entry name" value="MetI-like"/>
    <property type="match status" value="1"/>
</dbReference>
<gene>
    <name evidence="9" type="ORF">A3L09_00870</name>
</gene>
<dbReference type="AlphaFoldDB" id="A0A2Z2MBC3"/>
<comment type="similarity">
    <text evidence="7">Belongs to the binding-protein-dependent transport system permease family.</text>
</comment>
<keyword evidence="3" id="KW-1003">Cell membrane</keyword>
<evidence type="ECO:0000259" key="8">
    <source>
        <dbReference type="PROSITE" id="PS50928"/>
    </source>
</evidence>
<dbReference type="EMBL" id="CP014862">
    <property type="protein sequence ID" value="ASJ01912.1"/>
    <property type="molecule type" value="Genomic_DNA"/>
</dbReference>
<proteinExistence type="inferred from homology"/>
<accession>A0A2Z2MBC3</accession>
<feature type="domain" description="ABC transmembrane type-1" evidence="8">
    <location>
        <begin position="111"/>
        <end position="336"/>
    </location>
</feature>
<feature type="transmembrane region" description="Helical" evidence="7">
    <location>
        <begin position="255"/>
        <end position="282"/>
    </location>
</feature>
<dbReference type="RefSeq" id="WP_088857182.1">
    <property type="nucleotide sequence ID" value="NZ_CP014862.1"/>
</dbReference>
<keyword evidence="10" id="KW-1185">Reference proteome</keyword>
<dbReference type="GO" id="GO:0055085">
    <property type="term" value="P:transmembrane transport"/>
    <property type="evidence" value="ECO:0007669"/>
    <property type="project" value="InterPro"/>
</dbReference>
<evidence type="ECO:0000256" key="3">
    <source>
        <dbReference type="ARBA" id="ARBA00022475"/>
    </source>
</evidence>
<dbReference type="PANTHER" id="PTHR30465:SF0">
    <property type="entry name" value="OLIGOPEPTIDE TRANSPORT SYSTEM PERMEASE PROTEIN APPB"/>
    <property type="match status" value="1"/>
</dbReference>
<dbReference type="PROSITE" id="PS50928">
    <property type="entry name" value="ABC_TM1"/>
    <property type="match status" value="1"/>
</dbReference>
<evidence type="ECO:0000256" key="6">
    <source>
        <dbReference type="ARBA" id="ARBA00023136"/>
    </source>
</evidence>